<evidence type="ECO:0000313" key="2">
    <source>
        <dbReference type="Proteomes" id="UP001177003"/>
    </source>
</evidence>
<gene>
    <name evidence="1" type="ORF">LSALG_LOCUS6557</name>
</gene>
<proteinExistence type="predicted"/>
<reference evidence="1" key="1">
    <citation type="submission" date="2023-04" db="EMBL/GenBank/DDBJ databases">
        <authorList>
            <person name="Vijverberg K."/>
            <person name="Xiong W."/>
            <person name="Schranz E."/>
        </authorList>
    </citation>
    <scope>NUCLEOTIDE SEQUENCE</scope>
</reference>
<name>A0AA35YBE2_LACSI</name>
<organism evidence="1 2">
    <name type="scientific">Lactuca saligna</name>
    <name type="common">Willowleaf lettuce</name>
    <dbReference type="NCBI Taxonomy" id="75948"/>
    <lineage>
        <taxon>Eukaryota</taxon>
        <taxon>Viridiplantae</taxon>
        <taxon>Streptophyta</taxon>
        <taxon>Embryophyta</taxon>
        <taxon>Tracheophyta</taxon>
        <taxon>Spermatophyta</taxon>
        <taxon>Magnoliopsida</taxon>
        <taxon>eudicotyledons</taxon>
        <taxon>Gunneridae</taxon>
        <taxon>Pentapetalae</taxon>
        <taxon>asterids</taxon>
        <taxon>campanulids</taxon>
        <taxon>Asterales</taxon>
        <taxon>Asteraceae</taxon>
        <taxon>Cichorioideae</taxon>
        <taxon>Cichorieae</taxon>
        <taxon>Lactucinae</taxon>
        <taxon>Lactuca</taxon>
    </lineage>
</organism>
<dbReference type="AlphaFoldDB" id="A0AA35YBE2"/>
<dbReference type="Proteomes" id="UP001177003">
    <property type="component" value="Chromosome 0"/>
</dbReference>
<dbReference type="Pfam" id="PF14009">
    <property type="entry name" value="PADRE"/>
    <property type="match status" value="1"/>
</dbReference>
<evidence type="ECO:0000313" key="1">
    <source>
        <dbReference type="EMBL" id="CAI9265981.1"/>
    </source>
</evidence>
<dbReference type="InterPro" id="IPR025322">
    <property type="entry name" value="PADRE_dom"/>
</dbReference>
<keyword evidence="2" id="KW-1185">Reference proteome</keyword>
<accession>A0AA35YBE2</accession>
<sequence>MGNCINCMQSKEKISVLVSNGGEEKVKALTKVKKITHGPYQGYNLVHYAHPNSPMPPNAKLLPAEVYILIPQKEKESQKVKIVVTRKQLELLVRDANKDFKISKINPVFSWNGVRSQKWKPSLATIQE</sequence>
<dbReference type="EMBL" id="OX465086">
    <property type="protein sequence ID" value="CAI9265981.1"/>
    <property type="molecule type" value="Genomic_DNA"/>
</dbReference>
<protein>
    <submittedName>
        <fullName evidence="1">Uncharacterized protein</fullName>
    </submittedName>
</protein>